<dbReference type="SUPFAM" id="SSF47954">
    <property type="entry name" value="Cyclin-like"/>
    <property type="match status" value="2"/>
</dbReference>
<dbReference type="InterPro" id="IPR006671">
    <property type="entry name" value="Cyclin_N"/>
</dbReference>
<protein>
    <submittedName>
        <fullName evidence="7">Cyclin-J isoform X1</fullName>
    </submittedName>
</protein>
<dbReference type="InterPro" id="IPR039361">
    <property type="entry name" value="Cyclin"/>
</dbReference>
<evidence type="ECO:0000259" key="4">
    <source>
        <dbReference type="SMART" id="SM00385"/>
    </source>
</evidence>
<dbReference type="GeneID" id="103509768"/>
<dbReference type="SMART" id="SM01332">
    <property type="entry name" value="Cyclin_C"/>
    <property type="match status" value="1"/>
</dbReference>
<feature type="domain" description="Cyclin-like" evidence="4">
    <location>
        <begin position="175"/>
        <end position="269"/>
    </location>
</feature>
<reference evidence="7" key="1">
    <citation type="submission" date="2025-08" db="UniProtKB">
        <authorList>
            <consortium name="RefSeq"/>
        </authorList>
    </citation>
    <scope>IDENTIFICATION</scope>
</reference>
<dbReference type="PANTHER" id="PTHR10177">
    <property type="entry name" value="CYCLINS"/>
    <property type="match status" value="1"/>
</dbReference>
<dbReference type="Pfam" id="PF00134">
    <property type="entry name" value="Cyclin_N"/>
    <property type="match status" value="1"/>
</dbReference>
<dbReference type="Proteomes" id="UP000079169">
    <property type="component" value="Unplaced"/>
</dbReference>
<evidence type="ECO:0000256" key="1">
    <source>
        <dbReference type="ARBA" id="ARBA00023127"/>
    </source>
</evidence>
<dbReference type="AlphaFoldDB" id="A0A1S3D1X8"/>
<dbReference type="RefSeq" id="XP_008472618.1">
    <property type="nucleotide sequence ID" value="XM_008474396.3"/>
</dbReference>
<dbReference type="InterPro" id="IPR013763">
    <property type="entry name" value="Cyclin-like_dom"/>
</dbReference>
<dbReference type="STRING" id="121845.A0A1S3D1X8"/>
<dbReference type="Gene3D" id="1.10.472.10">
    <property type="entry name" value="Cyclin-like"/>
    <property type="match status" value="2"/>
</dbReference>
<dbReference type="OrthoDB" id="285802at2759"/>
<dbReference type="Pfam" id="PF02984">
    <property type="entry name" value="Cyclin_C"/>
    <property type="match status" value="1"/>
</dbReference>
<name>A0A1S3D1X8_DIACI</name>
<feature type="region of interest" description="Disordered" evidence="3">
    <location>
        <begin position="281"/>
        <end position="309"/>
    </location>
</feature>
<dbReference type="InterPro" id="IPR004367">
    <property type="entry name" value="Cyclin_C-dom"/>
</dbReference>
<feature type="compositionally biased region" description="Low complexity" evidence="3">
    <location>
        <begin position="285"/>
        <end position="297"/>
    </location>
</feature>
<dbReference type="InterPro" id="IPR036915">
    <property type="entry name" value="Cyclin-like_sf"/>
</dbReference>
<accession>A0A1S3D1X8</accession>
<evidence type="ECO:0000259" key="5">
    <source>
        <dbReference type="SMART" id="SM01332"/>
    </source>
</evidence>
<feature type="domain" description="Cyclin C-terminal" evidence="5">
    <location>
        <begin position="164"/>
        <end position="290"/>
    </location>
</feature>
<keyword evidence="6" id="KW-1185">Reference proteome</keyword>
<dbReference type="SMART" id="SM00385">
    <property type="entry name" value="CYCLIN"/>
    <property type="match status" value="2"/>
</dbReference>
<dbReference type="CDD" id="cd20529">
    <property type="entry name" value="CYCLIN_CCNJ-like_rpt2"/>
    <property type="match status" value="1"/>
</dbReference>
<evidence type="ECO:0000313" key="6">
    <source>
        <dbReference type="Proteomes" id="UP000079169"/>
    </source>
</evidence>
<proteinExistence type="inferred from homology"/>
<dbReference type="KEGG" id="dci:103509768"/>
<evidence type="ECO:0000313" key="7">
    <source>
        <dbReference type="RefSeq" id="XP_008472618.1"/>
    </source>
</evidence>
<feature type="compositionally biased region" description="Polar residues" evidence="3">
    <location>
        <begin position="298"/>
        <end position="309"/>
    </location>
</feature>
<organism evidence="6 7">
    <name type="scientific">Diaphorina citri</name>
    <name type="common">Asian citrus psyllid</name>
    <dbReference type="NCBI Taxonomy" id="121845"/>
    <lineage>
        <taxon>Eukaryota</taxon>
        <taxon>Metazoa</taxon>
        <taxon>Ecdysozoa</taxon>
        <taxon>Arthropoda</taxon>
        <taxon>Hexapoda</taxon>
        <taxon>Insecta</taxon>
        <taxon>Pterygota</taxon>
        <taxon>Neoptera</taxon>
        <taxon>Paraneoptera</taxon>
        <taxon>Hemiptera</taxon>
        <taxon>Sternorrhyncha</taxon>
        <taxon>Psylloidea</taxon>
        <taxon>Psyllidae</taxon>
        <taxon>Diaphorininae</taxon>
        <taxon>Diaphorina</taxon>
    </lineage>
</organism>
<feature type="domain" description="Cyclin-like" evidence="4">
    <location>
        <begin position="69"/>
        <end position="155"/>
    </location>
</feature>
<dbReference type="OMA" id="WDLCLPT"/>
<dbReference type="PaxDb" id="121845-A0A1S3D1X8"/>
<sequence length="309" mass="35735">MQHENSHKEKVLESWIVSMPSRYVNYLNSRVHLDQYFVSVHEYYRKQEKNCPVYHFQSPELEYRSELVRWLKALQKELNFSTLALHLAVHLMDFFMDNHMIPIEKLSRVALVCVLTAVNFEDLDGALPRLQALCEKIGHEYNRKDIIEVQTKVLEFYKFHIGRPTVAHFTHIYSAFIVDFMDLDGTIGGNQDSLCIEYYDNAQTHICKLLDRCLNEVQYLKFEQSLVAAVFILAVRKSLELFPCWTKMLQCITGYSLEDLHPCIALYNTLQSPEGQISASDFELSTSDDSGYTTSGSCNSPQPNHSNTI</sequence>
<gene>
    <name evidence="7" type="primary">LOC103509768</name>
</gene>
<keyword evidence="1 2" id="KW-0195">Cyclin</keyword>
<evidence type="ECO:0000256" key="2">
    <source>
        <dbReference type="RuleBase" id="RU000383"/>
    </source>
</evidence>
<comment type="similarity">
    <text evidence="2">Belongs to the cyclin family.</text>
</comment>
<evidence type="ECO:0000256" key="3">
    <source>
        <dbReference type="SAM" id="MobiDB-lite"/>
    </source>
</evidence>